<dbReference type="EMBL" id="CP048836">
    <property type="protein sequence ID" value="QID18604.1"/>
    <property type="molecule type" value="Genomic_DNA"/>
</dbReference>
<feature type="repeat" description="TPR" evidence="1">
    <location>
        <begin position="102"/>
        <end position="135"/>
    </location>
</feature>
<reference evidence="2 3" key="1">
    <citation type="submission" date="2020-02" db="EMBL/GenBank/DDBJ databases">
        <title>Nitrogenibacter mangrovi gen. nov., sp. nov. isolated from mangrove sediment, a denitrifying betaproteobacterium.</title>
        <authorList>
            <person name="Liao H."/>
            <person name="Tian Y."/>
        </authorList>
    </citation>
    <scope>NUCLEOTIDE SEQUENCE [LARGE SCALE GENOMIC DNA]</scope>
    <source>
        <strain evidence="2 3">M9-3-2</strain>
    </source>
</reference>
<evidence type="ECO:0000313" key="2">
    <source>
        <dbReference type="EMBL" id="QID18604.1"/>
    </source>
</evidence>
<dbReference type="InterPro" id="IPR011990">
    <property type="entry name" value="TPR-like_helical_dom_sf"/>
</dbReference>
<dbReference type="InterPro" id="IPR029063">
    <property type="entry name" value="SAM-dependent_MTases_sf"/>
</dbReference>
<dbReference type="Gene3D" id="1.25.40.10">
    <property type="entry name" value="Tetratricopeptide repeat domain"/>
    <property type="match status" value="2"/>
</dbReference>
<dbReference type="CDD" id="cd02440">
    <property type="entry name" value="AdoMet_MTases"/>
    <property type="match status" value="1"/>
</dbReference>
<dbReference type="InterPro" id="IPR019734">
    <property type="entry name" value="TPR_rpt"/>
</dbReference>
<accession>A0A6C1B8M6</accession>
<dbReference type="PROSITE" id="PS50005">
    <property type="entry name" value="TPR"/>
    <property type="match status" value="2"/>
</dbReference>
<dbReference type="Pfam" id="PF06325">
    <property type="entry name" value="PrmA"/>
    <property type="match status" value="1"/>
</dbReference>
<dbReference type="SMART" id="SM00028">
    <property type="entry name" value="TPR"/>
    <property type="match status" value="7"/>
</dbReference>
<dbReference type="SUPFAM" id="SSF48452">
    <property type="entry name" value="TPR-like"/>
    <property type="match status" value="2"/>
</dbReference>
<evidence type="ECO:0000313" key="3">
    <source>
        <dbReference type="Proteomes" id="UP000501991"/>
    </source>
</evidence>
<keyword evidence="1" id="KW-0802">TPR repeat</keyword>
<dbReference type="PANTHER" id="PTHR11006:SF4">
    <property type="entry name" value="PROTEIN ARGININE N-METHYLTRANSFERASE 7"/>
    <property type="match status" value="1"/>
</dbReference>
<dbReference type="Pfam" id="PF13432">
    <property type="entry name" value="TPR_16"/>
    <property type="match status" value="3"/>
</dbReference>
<name>A0A6C1B8M6_9RHOO</name>
<dbReference type="PROSITE" id="PS51678">
    <property type="entry name" value="SAM_MT_PRMT"/>
    <property type="match status" value="1"/>
</dbReference>
<dbReference type="Gene3D" id="3.40.50.150">
    <property type="entry name" value="Vaccinia Virus protein VP39"/>
    <property type="match status" value="1"/>
</dbReference>
<dbReference type="Proteomes" id="UP000501991">
    <property type="component" value="Chromosome"/>
</dbReference>
<protein>
    <submittedName>
        <fullName evidence="2">Tetratricopeptide repeat protein</fullName>
    </submittedName>
</protein>
<proteinExistence type="predicted"/>
<keyword evidence="3" id="KW-1185">Reference proteome</keyword>
<dbReference type="KEGG" id="azq:G3580_13805"/>
<dbReference type="GO" id="GO:0042054">
    <property type="term" value="F:histone methyltransferase activity"/>
    <property type="evidence" value="ECO:0007669"/>
    <property type="project" value="TreeGrafter"/>
</dbReference>
<dbReference type="RefSeq" id="WP_173766414.1">
    <property type="nucleotide sequence ID" value="NZ_CP048836.1"/>
</dbReference>
<dbReference type="SUPFAM" id="SSF53335">
    <property type="entry name" value="S-adenosyl-L-methionine-dependent methyltransferases"/>
    <property type="match status" value="1"/>
</dbReference>
<feature type="repeat" description="TPR" evidence="1">
    <location>
        <begin position="169"/>
        <end position="202"/>
    </location>
</feature>
<dbReference type="AlphaFoldDB" id="A0A6C1B8M6"/>
<dbReference type="InterPro" id="IPR025799">
    <property type="entry name" value="Arg_MeTrfase"/>
</dbReference>
<gene>
    <name evidence="2" type="ORF">G3580_13805</name>
</gene>
<sequence>MHNIDDIKALFRAGRHAEALQACEQLCAAQPANTDLKRLCATMHGMTGRFDASARMLREVLEQAPDDMDALFNLAVCEREQRRFAEARTCYLRYTERLPKAWEGWLNLAECQVLLGEANAALTSVERAIQYNPKAAPAWMTKGDALAALGRHGEALKAYERANGLALSAGAFAKIGLTLSQLGRHPEALERLDQAVKMDPQLTAARAGRAKVLTQLGRAAQAVDDYTAILAVTPDDDETLKAASVCLAGLQRGEEAIALCDQALAANPDSLTAKLGKSWLIDKIVPNWHVPMMNEQARNNAYFEGMKTYVRPDTQVFEIGAGSGLLSMMAARLGARNVVTCEGAPLIARTAQQIVADNGFGDTVTVLAKPSFEVQLGSELPELADVLVHEIFSSGLIEEHVLPAMEDAKRRLLKPGAAIVPATASLMIALVGGEGFARYFHVKDPFGFDIRRFNAITPKKLPVFRADLHPELLSDDVEAFHFDFVNDDTYPAEQKVLEVSATAAGTCYGVIQWIRLNMDGTTVYENHPRDALPVSGWQHMFYRFDTPLELTPGQTLRLMAAHDRATPWFDLLAG</sequence>
<organism evidence="2 3">
    <name type="scientific">Nitrogeniibacter mangrovi</name>
    <dbReference type="NCBI Taxonomy" id="2016596"/>
    <lineage>
        <taxon>Bacteria</taxon>
        <taxon>Pseudomonadati</taxon>
        <taxon>Pseudomonadota</taxon>
        <taxon>Betaproteobacteria</taxon>
        <taxon>Rhodocyclales</taxon>
        <taxon>Zoogloeaceae</taxon>
        <taxon>Nitrogeniibacter</taxon>
    </lineage>
</organism>
<dbReference type="Gene3D" id="2.70.160.11">
    <property type="entry name" value="Hnrnp arginine n-methyltransferase1"/>
    <property type="match status" value="1"/>
</dbReference>
<dbReference type="PANTHER" id="PTHR11006">
    <property type="entry name" value="PROTEIN ARGININE N-METHYLTRANSFERASE"/>
    <property type="match status" value="1"/>
</dbReference>
<evidence type="ECO:0000256" key="1">
    <source>
        <dbReference type="PROSITE-ProRule" id="PRU00339"/>
    </source>
</evidence>
<dbReference type="GO" id="GO:0016274">
    <property type="term" value="F:protein-arginine N-methyltransferase activity"/>
    <property type="evidence" value="ECO:0007669"/>
    <property type="project" value="InterPro"/>
</dbReference>